<dbReference type="PANTHER" id="PTHR19359">
    <property type="entry name" value="CYTOCHROME B5"/>
    <property type="match status" value="1"/>
</dbReference>
<dbReference type="InterPro" id="IPR036400">
    <property type="entry name" value="Cyt_B5-like_heme/steroid_sf"/>
</dbReference>
<evidence type="ECO:0000256" key="7">
    <source>
        <dbReference type="ARBA" id="ARBA00038168"/>
    </source>
</evidence>
<dbReference type="Pfam" id="PF00173">
    <property type="entry name" value="Cyt-b5"/>
    <property type="match status" value="1"/>
</dbReference>
<gene>
    <name evidence="9" type="ORF">Hyperionvirus15_43</name>
</gene>
<dbReference type="FunFam" id="3.10.120.10:FF:000002">
    <property type="entry name" value="Cytochrome b5 type B"/>
    <property type="match status" value="1"/>
</dbReference>
<evidence type="ECO:0000313" key="9">
    <source>
        <dbReference type="EMBL" id="AYV84005.1"/>
    </source>
</evidence>
<keyword evidence="3" id="KW-0812">Transmembrane</keyword>
<evidence type="ECO:0000256" key="4">
    <source>
        <dbReference type="ARBA" id="ARBA00022723"/>
    </source>
</evidence>
<dbReference type="GO" id="GO:0020037">
    <property type="term" value="F:heme binding"/>
    <property type="evidence" value="ECO:0007669"/>
    <property type="project" value="InterPro"/>
</dbReference>
<proteinExistence type="inferred from homology"/>
<dbReference type="InterPro" id="IPR050668">
    <property type="entry name" value="Cytochrome_b5"/>
</dbReference>
<evidence type="ECO:0000256" key="3">
    <source>
        <dbReference type="ARBA" id="ARBA00022692"/>
    </source>
</evidence>
<reference evidence="9" key="1">
    <citation type="submission" date="2018-10" db="EMBL/GenBank/DDBJ databases">
        <title>Hidden diversity of soil giant viruses.</title>
        <authorList>
            <person name="Schulz F."/>
            <person name="Alteio L."/>
            <person name="Goudeau D."/>
            <person name="Ryan E.M."/>
            <person name="Malmstrom R.R."/>
            <person name="Blanchard J."/>
            <person name="Woyke T."/>
        </authorList>
    </citation>
    <scope>NUCLEOTIDE SEQUENCE</scope>
    <source>
        <strain evidence="9">HYV1</strain>
    </source>
</reference>
<evidence type="ECO:0000259" key="8">
    <source>
        <dbReference type="PROSITE" id="PS50255"/>
    </source>
</evidence>
<dbReference type="SUPFAM" id="SSF55856">
    <property type="entry name" value="Cytochrome b5-like heme/steroid binding domain"/>
    <property type="match status" value="1"/>
</dbReference>
<organism evidence="9">
    <name type="scientific">Hyperionvirus sp</name>
    <dbReference type="NCBI Taxonomy" id="2487770"/>
    <lineage>
        <taxon>Viruses</taxon>
        <taxon>Varidnaviria</taxon>
        <taxon>Bamfordvirae</taxon>
        <taxon>Nucleocytoviricota</taxon>
        <taxon>Megaviricetes</taxon>
        <taxon>Imitervirales</taxon>
        <taxon>Mimiviridae</taxon>
        <taxon>Klosneuvirinae</taxon>
    </lineage>
</organism>
<comment type="subcellular location">
    <subcellularLocation>
        <location evidence="1">Membrane</location>
    </subcellularLocation>
</comment>
<dbReference type="InterPro" id="IPR001199">
    <property type="entry name" value="Cyt_B5-like_heme/steroid-bd"/>
</dbReference>
<keyword evidence="5" id="KW-0408">Iron</keyword>
<keyword evidence="2" id="KW-0349">Heme</keyword>
<dbReference type="EMBL" id="MK072397">
    <property type="protein sequence ID" value="AYV84005.1"/>
    <property type="molecule type" value="Genomic_DNA"/>
</dbReference>
<evidence type="ECO:0000256" key="5">
    <source>
        <dbReference type="ARBA" id="ARBA00023004"/>
    </source>
</evidence>
<protein>
    <recommendedName>
        <fullName evidence="8">Cytochrome b5 heme-binding domain-containing protein</fullName>
    </recommendedName>
</protein>
<evidence type="ECO:0000256" key="2">
    <source>
        <dbReference type="ARBA" id="ARBA00022617"/>
    </source>
</evidence>
<keyword evidence="6" id="KW-0472">Membrane</keyword>
<dbReference type="PRINTS" id="PR00363">
    <property type="entry name" value="CYTOCHROMEB5"/>
</dbReference>
<sequence length="89" mass="10317">MKMRSFTLDEVKVHNGEKDCWIVIRDFVYDVTEFLELHPGGKEVLLKCGGTDCTGEFEEIMHSDAAEKLMEKYLVGRYSRLVVKEVEED</sequence>
<dbReference type="PROSITE" id="PS50255">
    <property type="entry name" value="CYTOCHROME_B5_2"/>
    <property type="match status" value="1"/>
</dbReference>
<name>A0A3G5A9U4_9VIRU</name>
<dbReference type="PROSITE" id="PS00191">
    <property type="entry name" value="CYTOCHROME_B5_1"/>
    <property type="match status" value="1"/>
</dbReference>
<keyword evidence="4" id="KW-0479">Metal-binding</keyword>
<feature type="domain" description="Cytochrome b5 heme-binding" evidence="8">
    <location>
        <begin position="3"/>
        <end position="79"/>
    </location>
</feature>
<dbReference type="GO" id="GO:0016020">
    <property type="term" value="C:membrane"/>
    <property type="evidence" value="ECO:0007669"/>
    <property type="project" value="UniProtKB-SubCell"/>
</dbReference>
<accession>A0A3G5A9U4</accession>
<dbReference type="Gene3D" id="3.10.120.10">
    <property type="entry name" value="Cytochrome b5-like heme/steroid binding domain"/>
    <property type="match status" value="1"/>
</dbReference>
<evidence type="ECO:0000256" key="1">
    <source>
        <dbReference type="ARBA" id="ARBA00004370"/>
    </source>
</evidence>
<dbReference type="PANTHER" id="PTHR19359:SF14">
    <property type="entry name" value="CYTOCHROME B5 A"/>
    <property type="match status" value="1"/>
</dbReference>
<dbReference type="SMART" id="SM01117">
    <property type="entry name" value="Cyt-b5"/>
    <property type="match status" value="1"/>
</dbReference>
<dbReference type="InterPro" id="IPR018506">
    <property type="entry name" value="Cyt_B5_heme-BS"/>
</dbReference>
<dbReference type="GO" id="GO:0046872">
    <property type="term" value="F:metal ion binding"/>
    <property type="evidence" value="ECO:0007669"/>
    <property type="project" value="UniProtKB-KW"/>
</dbReference>
<comment type="similarity">
    <text evidence="7">Belongs to the cytochrome b5 family.</text>
</comment>
<evidence type="ECO:0000256" key="6">
    <source>
        <dbReference type="ARBA" id="ARBA00023136"/>
    </source>
</evidence>